<keyword evidence="4" id="KW-0804">Transcription</keyword>
<reference evidence="6 7" key="1">
    <citation type="submission" date="2014-04" db="EMBL/GenBank/DDBJ databases">
        <authorList>
            <consortium name="DOE Joint Genome Institute"/>
            <person name="Kuo A."/>
            <person name="Girlanda M."/>
            <person name="Perotto S."/>
            <person name="Kohler A."/>
            <person name="Nagy L.G."/>
            <person name="Floudas D."/>
            <person name="Copeland A."/>
            <person name="Barry K.W."/>
            <person name="Cichocki N."/>
            <person name="Veneault-Fourrey C."/>
            <person name="LaButti K."/>
            <person name="Lindquist E.A."/>
            <person name="Lipzen A."/>
            <person name="Lundell T."/>
            <person name="Morin E."/>
            <person name="Murat C."/>
            <person name="Sun H."/>
            <person name="Tunlid A."/>
            <person name="Henrissat B."/>
            <person name="Grigoriev I.V."/>
            <person name="Hibbett D.S."/>
            <person name="Martin F."/>
            <person name="Nordberg H.P."/>
            <person name="Cantor M.N."/>
            <person name="Hua S.X."/>
        </authorList>
    </citation>
    <scope>NUCLEOTIDE SEQUENCE [LARGE SCALE GENOMIC DNA]</scope>
    <source>
        <strain evidence="6 7">MUT 4182</strain>
    </source>
</reference>
<dbReference type="OrthoDB" id="203279at2759"/>
<dbReference type="STRING" id="1051891.A0A0C3QX27"/>
<dbReference type="HOGENOM" id="CLU_102305_1_0_1"/>
<proteinExistence type="inferred from homology"/>
<organism evidence="6 7">
    <name type="scientific">Tulasnella calospora MUT 4182</name>
    <dbReference type="NCBI Taxonomy" id="1051891"/>
    <lineage>
        <taxon>Eukaryota</taxon>
        <taxon>Fungi</taxon>
        <taxon>Dikarya</taxon>
        <taxon>Basidiomycota</taxon>
        <taxon>Agaricomycotina</taxon>
        <taxon>Agaricomycetes</taxon>
        <taxon>Cantharellales</taxon>
        <taxon>Tulasnellaceae</taxon>
        <taxon>Tulasnella</taxon>
    </lineage>
</organism>
<dbReference type="InterPro" id="IPR009332">
    <property type="entry name" value="Med22"/>
</dbReference>
<dbReference type="GO" id="GO:0006357">
    <property type="term" value="P:regulation of transcription by RNA polymerase II"/>
    <property type="evidence" value="ECO:0007669"/>
    <property type="project" value="InterPro"/>
</dbReference>
<evidence type="ECO:0000256" key="5">
    <source>
        <dbReference type="ARBA" id="ARBA00023242"/>
    </source>
</evidence>
<dbReference type="PANTHER" id="PTHR12434:SF6">
    <property type="entry name" value="MEDIATOR OF RNA POLYMERASE II TRANSCRIPTION SUBUNIT 22"/>
    <property type="match status" value="1"/>
</dbReference>
<keyword evidence="3" id="KW-0805">Transcription regulation</keyword>
<reference evidence="7" key="2">
    <citation type="submission" date="2015-01" db="EMBL/GenBank/DDBJ databases">
        <title>Evolutionary Origins and Diversification of the Mycorrhizal Mutualists.</title>
        <authorList>
            <consortium name="DOE Joint Genome Institute"/>
            <consortium name="Mycorrhizal Genomics Consortium"/>
            <person name="Kohler A."/>
            <person name="Kuo A."/>
            <person name="Nagy L.G."/>
            <person name="Floudas D."/>
            <person name="Copeland A."/>
            <person name="Barry K.W."/>
            <person name="Cichocki N."/>
            <person name="Veneault-Fourrey C."/>
            <person name="LaButti K."/>
            <person name="Lindquist E.A."/>
            <person name="Lipzen A."/>
            <person name="Lundell T."/>
            <person name="Morin E."/>
            <person name="Murat C."/>
            <person name="Riley R."/>
            <person name="Ohm R."/>
            <person name="Sun H."/>
            <person name="Tunlid A."/>
            <person name="Henrissat B."/>
            <person name="Grigoriev I.V."/>
            <person name="Hibbett D.S."/>
            <person name="Martin F."/>
        </authorList>
    </citation>
    <scope>NUCLEOTIDE SEQUENCE [LARGE SCALE GENOMIC DNA]</scope>
    <source>
        <strain evidence="7">MUT 4182</strain>
    </source>
</reference>
<accession>A0A0C3QX27</accession>
<dbReference type="Pfam" id="PF06179">
    <property type="entry name" value="Med22"/>
    <property type="match status" value="1"/>
</dbReference>
<evidence type="ECO:0000313" key="7">
    <source>
        <dbReference type="Proteomes" id="UP000054248"/>
    </source>
</evidence>
<dbReference type="EMBL" id="KN822942">
    <property type="protein sequence ID" value="KIO34561.1"/>
    <property type="molecule type" value="Genomic_DNA"/>
</dbReference>
<evidence type="ECO:0000256" key="4">
    <source>
        <dbReference type="ARBA" id="ARBA00023163"/>
    </source>
</evidence>
<comment type="subcellular location">
    <subcellularLocation>
        <location evidence="1">Nucleus</location>
    </subcellularLocation>
</comment>
<dbReference type="GO" id="GO:0016592">
    <property type="term" value="C:mediator complex"/>
    <property type="evidence" value="ECO:0007669"/>
    <property type="project" value="InterPro"/>
</dbReference>
<sequence length="149" mass="16829">MQRPPIATDFARPSALPTANIRSSQQRSAAAADVNSEEYLSRLEEEWNLKIDEQVLILVNNMVDLVDLAKIGNKDQYRVSQEAFQAELKAESMVHAASSLLSLTHSLKLMLLLSDEREIAQRREEEVKALRQGVDEAKARAIQLWKELS</sequence>
<evidence type="ECO:0000256" key="2">
    <source>
        <dbReference type="ARBA" id="ARBA00005942"/>
    </source>
</evidence>
<comment type="similarity">
    <text evidence="2">Belongs to the Mediator complex subunit 22 family.</text>
</comment>
<evidence type="ECO:0000256" key="3">
    <source>
        <dbReference type="ARBA" id="ARBA00023015"/>
    </source>
</evidence>
<feature type="non-terminal residue" evidence="6">
    <location>
        <position position="149"/>
    </location>
</feature>
<gene>
    <name evidence="6" type="ORF">M407DRAFT_47118</name>
</gene>
<dbReference type="AlphaFoldDB" id="A0A0C3QX27"/>
<dbReference type="PANTHER" id="PTHR12434">
    <property type="entry name" value="MEDIATOR OF RNA POLYMERASE II TRANSCRIPTION SUBUNIT 22"/>
    <property type="match status" value="1"/>
</dbReference>
<dbReference type="Proteomes" id="UP000054248">
    <property type="component" value="Unassembled WGS sequence"/>
</dbReference>
<evidence type="ECO:0008006" key="8">
    <source>
        <dbReference type="Google" id="ProtNLM"/>
    </source>
</evidence>
<dbReference type="GO" id="GO:0003712">
    <property type="term" value="F:transcription coregulator activity"/>
    <property type="evidence" value="ECO:0007669"/>
    <property type="project" value="InterPro"/>
</dbReference>
<evidence type="ECO:0000256" key="1">
    <source>
        <dbReference type="ARBA" id="ARBA00004123"/>
    </source>
</evidence>
<name>A0A0C3QX27_9AGAM</name>
<protein>
    <recommendedName>
        <fullName evidence="8">Mediator of RNA polymerase II transcription subunit 22</fullName>
    </recommendedName>
</protein>
<keyword evidence="5" id="KW-0539">Nucleus</keyword>
<keyword evidence="7" id="KW-1185">Reference proteome</keyword>
<evidence type="ECO:0000313" key="6">
    <source>
        <dbReference type="EMBL" id="KIO34561.1"/>
    </source>
</evidence>